<gene>
    <name evidence="11" type="ORF">M5K25_017060</name>
</gene>
<dbReference type="PANTHER" id="PTHR46352:SF8">
    <property type="entry name" value="PROTEIN SENSITIVE TO PROTON RHIZOTOXICITY 2"/>
    <property type="match status" value="1"/>
</dbReference>
<evidence type="ECO:0000256" key="2">
    <source>
        <dbReference type="ARBA" id="ARBA00022723"/>
    </source>
</evidence>
<feature type="domain" description="C2H2-type" evidence="10">
    <location>
        <begin position="141"/>
        <end position="168"/>
    </location>
</feature>
<evidence type="ECO:0000256" key="1">
    <source>
        <dbReference type="ARBA" id="ARBA00004123"/>
    </source>
</evidence>
<dbReference type="Pfam" id="PF23115">
    <property type="entry name" value="zf-C2H2_STOP2_3rd"/>
    <property type="match status" value="1"/>
</dbReference>
<keyword evidence="7" id="KW-0804">Transcription</keyword>
<keyword evidence="5" id="KW-0862">Zinc</keyword>
<evidence type="ECO:0000259" key="10">
    <source>
        <dbReference type="PROSITE" id="PS50157"/>
    </source>
</evidence>
<dbReference type="InterPro" id="IPR036236">
    <property type="entry name" value="Znf_C2H2_sf"/>
</dbReference>
<dbReference type="AlphaFoldDB" id="A0ABD0ULF7"/>
<evidence type="ECO:0000256" key="7">
    <source>
        <dbReference type="ARBA" id="ARBA00023163"/>
    </source>
</evidence>
<proteinExistence type="predicted"/>
<evidence type="ECO:0000256" key="5">
    <source>
        <dbReference type="ARBA" id="ARBA00022833"/>
    </source>
</evidence>
<evidence type="ECO:0000256" key="8">
    <source>
        <dbReference type="ARBA" id="ARBA00023242"/>
    </source>
</evidence>
<dbReference type="Proteomes" id="UP001552299">
    <property type="component" value="Unassembled WGS sequence"/>
</dbReference>
<dbReference type="SMART" id="SM00355">
    <property type="entry name" value="ZnF_C2H2"/>
    <property type="match status" value="3"/>
</dbReference>
<dbReference type="Pfam" id="PF23118">
    <property type="entry name" value="zf-C2H2_STOP2_C"/>
    <property type="match status" value="1"/>
</dbReference>
<keyword evidence="6" id="KW-0805">Transcription regulation</keyword>
<protein>
    <recommendedName>
        <fullName evidence="10">C2H2-type domain-containing protein</fullName>
    </recommendedName>
</protein>
<evidence type="ECO:0000256" key="3">
    <source>
        <dbReference type="ARBA" id="ARBA00022737"/>
    </source>
</evidence>
<comment type="caution">
    <text evidence="11">The sequence shown here is derived from an EMBL/GenBank/DDBJ whole genome shotgun (WGS) entry which is preliminary data.</text>
</comment>
<dbReference type="GO" id="GO:0008270">
    <property type="term" value="F:zinc ion binding"/>
    <property type="evidence" value="ECO:0007669"/>
    <property type="project" value="UniProtKB-KW"/>
</dbReference>
<sequence>MTISLPIDPAIMDDVLLCSSDDMAVFDLLTHIQSLHFDLSILRDKIHQVQCLITPLVSGDQADVNMVIAPRANVLIHDMIVTASSILLSLQQLASCSPAAPALQPHEKYHTAGAAAAKAASQPSHDVVEMDAGALLAKYTHYCHVCGKGFRRDANLRMHMRAHGDAYKTREALAKGGGGILHQGEESGSTNSRNKYSCPHEGCRWNWKHAKFQPLKSVACAKNHYKRSHCPKLYVCSRCGNKEFSVLSDLRTHEKHCGNPRWRCSCGTTFSRKDKLSGHVALFVGHVPAPEGVAFDVGDQECLEWLAGTR</sequence>
<keyword evidence="4 9" id="KW-0863">Zinc-finger</keyword>
<dbReference type="InterPro" id="IPR044300">
    <property type="entry name" value="STOP1/2"/>
</dbReference>
<dbReference type="FunFam" id="3.30.160.60:FF:000100">
    <property type="entry name" value="Zinc finger 45-like"/>
    <property type="match status" value="1"/>
</dbReference>
<evidence type="ECO:0000256" key="9">
    <source>
        <dbReference type="PROSITE-ProRule" id="PRU00042"/>
    </source>
</evidence>
<evidence type="ECO:0000256" key="6">
    <source>
        <dbReference type="ARBA" id="ARBA00023015"/>
    </source>
</evidence>
<evidence type="ECO:0000256" key="4">
    <source>
        <dbReference type="ARBA" id="ARBA00022771"/>
    </source>
</evidence>
<keyword evidence="3" id="KW-0677">Repeat</keyword>
<keyword evidence="12" id="KW-1185">Reference proteome</keyword>
<dbReference type="Gene3D" id="3.30.160.60">
    <property type="entry name" value="Classic Zinc Finger"/>
    <property type="match status" value="2"/>
</dbReference>
<keyword evidence="2" id="KW-0479">Metal-binding</keyword>
<dbReference type="InterPro" id="IPR058196">
    <property type="entry name" value="zf-C2H2_STOP1/2_C"/>
</dbReference>
<organism evidence="11 12">
    <name type="scientific">Dendrobium thyrsiflorum</name>
    <name type="common">Pinecone-like raceme dendrobium</name>
    <name type="synonym">Orchid</name>
    <dbReference type="NCBI Taxonomy" id="117978"/>
    <lineage>
        <taxon>Eukaryota</taxon>
        <taxon>Viridiplantae</taxon>
        <taxon>Streptophyta</taxon>
        <taxon>Embryophyta</taxon>
        <taxon>Tracheophyta</taxon>
        <taxon>Spermatophyta</taxon>
        <taxon>Magnoliopsida</taxon>
        <taxon>Liliopsida</taxon>
        <taxon>Asparagales</taxon>
        <taxon>Orchidaceae</taxon>
        <taxon>Epidendroideae</taxon>
        <taxon>Malaxideae</taxon>
        <taxon>Dendrobiinae</taxon>
        <taxon>Dendrobium</taxon>
    </lineage>
</organism>
<dbReference type="PROSITE" id="PS00028">
    <property type="entry name" value="ZINC_FINGER_C2H2_1"/>
    <property type="match status" value="1"/>
</dbReference>
<evidence type="ECO:0000313" key="11">
    <source>
        <dbReference type="EMBL" id="KAL0913589.1"/>
    </source>
</evidence>
<dbReference type="PANTHER" id="PTHR46352">
    <property type="entry name" value="PROTEIN SENSITIVE TO PROTON RHIZOTOXICITY 1"/>
    <property type="match status" value="1"/>
</dbReference>
<name>A0ABD0ULF7_DENTH</name>
<dbReference type="SUPFAM" id="SSF57667">
    <property type="entry name" value="beta-beta-alpha zinc fingers"/>
    <property type="match status" value="1"/>
</dbReference>
<comment type="subcellular location">
    <subcellularLocation>
        <location evidence="1">Nucleus</location>
    </subcellularLocation>
</comment>
<evidence type="ECO:0000313" key="12">
    <source>
        <dbReference type="Proteomes" id="UP001552299"/>
    </source>
</evidence>
<dbReference type="PROSITE" id="PS50157">
    <property type="entry name" value="ZINC_FINGER_C2H2_2"/>
    <property type="match status" value="1"/>
</dbReference>
<dbReference type="EMBL" id="JANQDX010000013">
    <property type="protein sequence ID" value="KAL0913589.1"/>
    <property type="molecule type" value="Genomic_DNA"/>
</dbReference>
<dbReference type="InterPro" id="IPR059161">
    <property type="entry name" value="Znf-C2H2_STOP1/2_3rd"/>
</dbReference>
<keyword evidence="8" id="KW-0539">Nucleus</keyword>
<accession>A0ABD0ULF7</accession>
<reference evidence="11 12" key="1">
    <citation type="journal article" date="2024" name="Plant Biotechnol. J.">
        <title>Dendrobium thyrsiflorum genome and its molecular insights into genes involved in important horticultural traits.</title>
        <authorList>
            <person name="Chen B."/>
            <person name="Wang J.Y."/>
            <person name="Zheng P.J."/>
            <person name="Li K.L."/>
            <person name="Liang Y.M."/>
            <person name="Chen X.F."/>
            <person name="Zhang C."/>
            <person name="Zhao X."/>
            <person name="He X."/>
            <person name="Zhang G.Q."/>
            <person name="Liu Z.J."/>
            <person name="Xu Q."/>
        </authorList>
    </citation>
    <scope>NUCLEOTIDE SEQUENCE [LARGE SCALE GENOMIC DNA]</scope>
    <source>
        <strain evidence="11">GZMU011</strain>
    </source>
</reference>
<dbReference type="InterPro" id="IPR013087">
    <property type="entry name" value="Znf_C2H2_type"/>
</dbReference>